<dbReference type="EC" id="3.4.19.12" evidence="2"/>
<keyword evidence="4 6" id="KW-0863">Zinc-finger</keyword>
<evidence type="ECO:0000259" key="9">
    <source>
        <dbReference type="PROSITE" id="PS50271"/>
    </source>
</evidence>
<dbReference type="InterPro" id="IPR001394">
    <property type="entry name" value="Peptidase_C19_UCH"/>
</dbReference>
<dbReference type="SUPFAM" id="SSF57850">
    <property type="entry name" value="RING/U-box"/>
    <property type="match status" value="1"/>
</dbReference>
<evidence type="ECO:0000259" key="8">
    <source>
        <dbReference type="PROSITE" id="PS50235"/>
    </source>
</evidence>
<sequence length="555" mass="62028">MDKCKHVTKFNLGDNHSILNPQKWVCIVCGTTESVWACLNCKHVGCGRFNDEHAVKHFQEAGHPIAIEVNEKYVYCYICEEYVLNDNAAGDIKLLRTMLSAIATQNFEGVVPEVRSGRFLRSAIVNSGESESAEQVLREADKIFTAFRHRRFVLLSSTFYAWRDYVRAIKTMASAPTPVKEEKAEPVAPSVVPKRKHAFKPGVTGLRNLGNTCYMNSIIQVLGHITEFREYFINMKVAHCNAYTNTGKNKNKCYKSGKNMTTVRVFARQTTQEAKQHVEQKDKSCWSKKQDNGGKVGSGTKSSTKGKGCIQGGLNGGSCPSASGAGLQKMAVENKAGKTDDTVSLCHELHDLYRVLWSAKWAIVSPHSLLHAVWKAIPSFKGFSQQDAQEFLCELVERLQAELTDMLPQENALTRSLNSKCPRGWTYVPVTYNITLPKTLLKNIFQGELVSEVSCVACGHKSHTYEPFWDLSLEFPDKYNVLNSPEGSFSEDNCDLTEMLAKFTEKESLEGNVYACDQCNSRRRSTSKEAPDAVSRGEEPDGSFEPPRYCACIEK</sequence>
<evidence type="ECO:0000256" key="5">
    <source>
        <dbReference type="ARBA" id="ARBA00022833"/>
    </source>
</evidence>
<feature type="compositionally biased region" description="Low complexity" evidence="7">
    <location>
        <begin position="298"/>
        <end position="307"/>
    </location>
</feature>
<gene>
    <name evidence="11 12" type="primary">LOC106820998</name>
</gene>
<feature type="compositionally biased region" description="Basic and acidic residues" evidence="7">
    <location>
        <begin position="277"/>
        <end position="292"/>
    </location>
</feature>
<dbReference type="InterPro" id="IPR028889">
    <property type="entry name" value="USP"/>
</dbReference>
<evidence type="ECO:0000256" key="7">
    <source>
        <dbReference type="SAM" id="MobiDB-lite"/>
    </source>
</evidence>
<dbReference type="Proteomes" id="UP000695022">
    <property type="component" value="Unplaced"/>
</dbReference>
<accession>A0ABM1F9I9</accession>
<dbReference type="InterPro" id="IPR001607">
    <property type="entry name" value="Znf_UBP"/>
</dbReference>
<dbReference type="InterPro" id="IPR050185">
    <property type="entry name" value="Ub_carboxyl-term_hydrolase"/>
</dbReference>
<organism evidence="10 12">
    <name type="scientific">Priapulus caudatus</name>
    <name type="common">Priapulid worm</name>
    <dbReference type="NCBI Taxonomy" id="37621"/>
    <lineage>
        <taxon>Eukaryota</taxon>
        <taxon>Metazoa</taxon>
        <taxon>Ecdysozoa</taxon>
        <taxon>Scalidophora</taxon>
        <taxon>Priapulida</taxon>
        <taxon>Priapulimorpha</taxon>
        <taxon>Priapulimorphida</taxon>
        <taxon>Priapulidae</taxon>
        <taxon>Priapulus</taxon>
    </lineage>
</organism>
<comment type="catalytic activity">
    <reaction evidence="1">
        <text>Thiol-dependent hydrolysis of ester, thioester, amide, peptide and isopeptide bonds formed by the C-terminal Gly of ubiquitin (a 76-residue protein attached to proteins as an intracellular targeting signal).</text>
        <dbReference type="EC" id="3.4.19.12"/>
    </reaction>
</comment>
<dbReference type="InterPro" id="IPR038765">
    <property type="entry name" value="Papain-like_cys_pep_sf"/>
</dbReference>
<dbReference type="SMART" id="SM00290">
    <property type="entry name" value="ZnF_UBP"/>
    <property type="match status" value="1"/>
</dbReference>
<dbReference type="RefSeq" id="XP_014681110.1">
    <property type="nucleotide sequence ID" value="XM_014825624.1"/>
</dbReference>
<evidence type="ECO:0000256" key="1">
    <source>
        <dbReference type="ARBA" id="ARBA00000707"/>
    </source>
</evidence>
<evidence type="ECO:0000313" key="10">
    <source>
        <dbReference type="Proteomes" id="UP000695022"/>
    </source>
</evidence>
<dbReference type="PROSITE" id="PS50235">
    <property type="entry name" value="USP_3"/>
    <property type="match status" value="1"/>
</dbReference>
<evidence type="ECO:0000256" key="2">
    <source>
        <dbReference type="ARBA" id="ARBA00012759"/>
    </source>
</evidence>
<dbReference type="InterPro" id="IPR013083">
    <property type="entry name" value="Znf_RING/FYVE/PHD"/>
</dbReference>
<feature type="compositionally biased region" description="Basic and acidic residues" evidence="7">
    <location>
        <begin position="526"/>
        <end position="539"/>
    </location>
</feature>
<reference evidence="11 12" key="1">
    <citation type="submission" date="2025-05" db="UniProtKB">
        <authorList>
            <consortium name="RefSeq"/>
        </authorList>
    </citation>
    <scope>IDENTIFICATION</scope>
</reference>
<keyword evidence="5" id="KW-0862">Zinc</keyword>
<dbReference type="Pfam" id="PF02148">
    <property type="entry name" value="zf-UBP"/>
    <property type="match status" value="1"/>
</dbReference>
<dbReference type="PROSITE" id="PS00972">
    <property type="entry name" value="USP_1"/>
    <property type="match status" value="1"/>
</dbReference>
<name>A0ABM1F9I9_PRICU</name>
<dbReference type="GeneID" id="106820998"/>
<dbReference type="Gene3D" id="3.30.40.10">
    <property type="entry name" value="Zinc/RING finger domain, C3HC4 (zinc finger)"/>
    <property type="match status" value="1"/>
</dbReference>
<dbReference type="InterPro" id="IPR018200">
    <property type="entry name" value="USP_CS"/>
</dbReference>
<dbReference type="PANTHER" id="PTHR21646:SF5">
    <property type="entry name" value="UBIQUITIN CARBOXYL-TERMINAL HYDROLASE-RELATED"/>
    <property type="match status" value="1"/>
</dbReference>
<dbReference type="Gene3D" id="3.90.70.10">
    <property type="entry name" value="Cysteine proteinases"/>
    <property type="match status" value="2"/>
</dbReference>
<keyword evidence="3" id="KW-0479">Metal-binding</keyword>
<feature type="domain" description="UBP-type" evidence="9">
    <location>
        <begin position="2"/>
        <end position="99"/>
    </location>
</feature>
<dbReference type="RefSeq" id="XP_014681109.1">
    <property type="nucleotide sequence ID" value="XM_014825623.1"/>
</dbReference>
<proteinExistence type="predicted"/>
<feature type="domain" description="USP" evidence="8">
    <location>
        <begin position="204"/>
        <end position="555"/>
    </location>
</feature>
<feature type="region of interest" description="Disordered" evidence="7">
    <location>
        <begin position="521"/>
        <end position="546"/>
    </location>
</feature>
<dbReference type="Pfam" id="PF00443">
    <property type="entry name" value="UCH"/>
    <property type="match status" value="1"/>
</dbReference>
<protein>
    <recommendedName>
        <fullName evidence="2">ubiquitinyl hydrolase 1</fullName>
        <ecNumber evidence="2">3.4.19.12</ecNumber>
    </recommendedName>
</protein>
<evidence type="ECO:0000256" key="3">
    <source>
        <dbReference type="ARBA" id="ARBA00022723"/>
    </source>
</evidence>
<evidence type="ECO:0000313" key="12">
    <source>
        <dbReference type="RefSeq" id="XP_014681110.1"/>
    </source>
</evidence>
<dbReference type="SUPFAM" id="SSF54001">
    <property type="entry name" value="Cysteine proteinases"/>
    <property type="match status" value="1"/>
</dbReference>
<dbReference type="PANTHER" id="PTHR21646">
    <property type="entry name" value="UBIQUITIN CARBOXYL-TERMINAL HYDROLASE"/>
    <property type="match status" value="1"/>
</dbReference>
<evidence type="ECO:0000256" key="6">
    <source>
        <dbReference type="PROSITE-ProRule" id="PRU00502"/>
    </source>
</evidence>
<evidence type="ECO:0000313" key="11">
    <source>
        <dbReference type="RefSeq" id="XP_014681109.1"/>
    </source>
</evidence>
<keyword evidence="10" id="KW-1185">Reference proteome</keyword>
<dbReference type="PROSITE" id="PS50271">
    <property type="entry name" value="ZF_UBP"/>
    <property type="match status" value="1"/>
</dbReference>
<evidence type="ECO:0000256" key="4">
    <source>
        <dbReference type="ARBA" id="ARBA00022771"/>
    </source>
</evidence>
<feature type="region of interest" description="Disordered" evidence="7">
    <location>
        <begin position="277"/>
        <end position="307"/>
    </location>
</feature>